<dbReference type="Proteomes" id="UP001316184">
    <property type="component" value="Chromosome"/>
</dbReference>
<evidence type="ECO:0000256" key="5">
    <source>
        <dbReference type="SAM" id="MobiDB-lite"/>
    </source>
</evidence>
<keyword evidence="8" id="KW-1185">Reference proteome</keyword>
<dbReference type="Pfam" id="PF13305">
    <property type="entry name" value="TetR_C_33"/>
    <property type="match status" value="1"/>
</dbReference>
<accession>A0ABY5MAD2</accession>
<evidence type="ECO:0000313" key="7">
    <source>
        <dbReference type="EMBL" id="UUP14013.1"/>
    </source>
</evidence>
<protein>
    <submittedName>
        <fullName evidence="7">TetR/AcrR family transcriptional regulator</fullName>
    </submittedName>
</protein>
<keyword evidence="3" id="KW-0804">Transcription</keyword>
<dbReference type="Gene3D" id="1.10.10.60">
    <property type="entry name" value="Homeodomain-like"/>
    <property type="match status" value="1"/>
</dbReference>
<reference evidence="7 8" key="1">
    <citation type="submission" date="2022-08" db="EMBL/GenBank/DDBJ databases">
        <title>novel species in genus Aeromicrobium.</title>
        <authorList>
            <person name="Ye L."/>
        </authorList>
    </citation>
    <scope>NUCLEOTIDE SEQUENCE [LARGE SCALE GENOMIC DNA]</scope>
    <source>
        <strain evidence="8">zg-Y1379</strain>
    </source>
</reference>
<dbReference type="SUPFAM" id="SSF48498">
    <property type="entry name" value="Tetracyclin repressor-like, C-terminal domain"/>
    <property type="match status" value="1"/>
</dbReference>
<dbReference type="InterPro" id="IPR001647">
    <property type="entry name" value="HTH_TetR"/>
</dbReference>
<proteinExistence type="predicted"/>
<evidence type="ECO:0000259" key="6">
    <source>
        <dbReference type="PROSITE" id="PS50977"/>
    </source>
</evidence>
<keyword evidence="2 4" id="KW-0238">DNA-binding</keyword>
<dbReference type="SUPFAM" id="SSF46689">
    <property type="entry name" value="Homeodomain-like"/>
    <property type="match status" value="1"/>
</dbReference>
<sequence>MPTPDRTSLPAIVAAGEAILDADGLAAVTMAAVAQRVGVRPPSLYKRVSSCDELIGLIAQAAAGDLGARLAAVGPAAPRGRLEELAVVVREFARARPAAYRLVFTAGGEGVGLSRDVLRDTSAPLFEVVAELAGPAHALEAARTVTAWVTGFIAMELGGEFQLGGEIDAAFDYGIDRIADAITGGGQEPAGAPAASVAARPSSDPGTTA</sequence>
<evidence type="ECO:0000256" key="3">
    <source>
        <dbReference type="ARBA" id="ARBA00023163"/>
    </source>
</evidence>
<gene>
    <name evidence="7" type="ORF">NQV15_01505</name>
</gene>
<feature type="domain" description="HTH tetR-type" evidence="6">
    <location>
        <begin position="6"/>
        <end position="66"/>
    </location>
</feature>
<dbReference type="Pfam" id="PF00440">
    <property type="entry name" value="TetR_N"/>
    <property type="match status" value="1"/>
</dbReference>
<feature type="region of interest" description="Disordered" evidence="5">
    <location>
        <begin position="185"/>
        <end position="209"/>
    </location>
</feature>
<dbReference type="PANTHER" id="PTHR30055">
    <property type="entry name" value="HTH-TYPE TRANSCRIPTIONAL REGULATOR RUTR"/>
    <property type="match status" value="1"/>
</dbReference>
<dbReference type="EMBL" id="CP102173">
    <property type="protein sequence ID" value="UUP14013.1"/>
    <property type="molecule type" value="Genomic_DNA"/>
</dbReference>
<dbReference type="InterPro" id="IPR050109">
    <property type="entry name" value="HTH-type_TetR-like_transc_reg"/>
</dbReference>
<evidence type="ECO:0000256" key="2">
    <source>
        <dbReference type="ARBA" id="ARBA00023125"/>
    </source>
</evidence>
<feature type="DNA-binding region" description="H-T-H motif" evidence="4">
    <location>
        <begin position="29"/>
        <end position="48"/>
    </location>
</feature>
<name>A0ABY5MAD2_9ACTN</name>
<evidence type="ECO:0000256" key="4">
    <source>
        <dbReference type="PROSITE-ProRule" id="PRU00335"/>
    </source>
</evidence>
<dbReference type="InterPro" id="IPR036271">
    <property type="entry name" value="Tet_transcr_reg_TetR-rel_C_sf"/>
</dbReference>
<dbReference type="Gene3D" id="1.10.357.10">
    <property type="entry name" value="Tetracycline Repressor, domain 2"/>
    <property type="match status" value="1"/>
</dbReference>
<evidence type="ECO:0000256" key="1">
    <source>
        <dbReference type="ARBA" id="ARBA00023015"/>
    </source>
</evidence>
<dbReference type="PROSITE" id="PS50977">
    <property type="entry name" value="HTH_TETR_2"/>
    <property type="match status" value="1"/>
</dbReference>
<dbReference type="PANTHER" id="PTHR30055:SF234">
    <property type="entry name" value="HTH-TYPE TRANSCRIPTIONAL REGULATOR BETI"/>
    <property type="match status" value="1"/>
</dbReference>
<dbReference type="InterPro" id="IPR009057">
    <property type="entry name" value="Homeodomain-like_sf"/>
</dbReference>
<keyword evidence="1" id="KW-0805">Transcription regulation</keyword>
<organism evidence="7 8">
    <name type="scientific">Aeromicrobium wangtongii</name>
    <dbReference type="NCBI Taxonomy" id="2969247"/>
    <lineage>
        <taxon>Bacteria</taxon>
        <taxon>Bacillati</taxon>
        <taxon>Actinomycetota</taxon>
        <taxon>Actinomycetes</taxon>
        <taxon>Propionibacteriales</taxon>
        <taxon>Nocardioidaceae</taxon>
        <taxon>Aeromicrobium</taxon>
    </lineage>
</organism>
<dbReference type="InterPro" id="IPR025996">
    <property type="entry name" value="MT1864/Rv1816-like_C"/>
</dbReference>
<evidence type="ECO:0000313" key="8">
    <source>
        <dbReference type="Proteomes" id="UP001316184"/>
    </source>
</evidence>
<dbReference type="RefSeq" id="WP_232403213.1">
    <property type="nucleotide sequence ID" value="NZ_CP102173.1"/>
</dbReference>
<feature type="compositionally biased region" description="Low complexity" evidence="5">
    <location>
        <begin position="189"/>
        <end position="203"/>
    </location>
</feature>